<dbReference type="InterPro" id="IPR050707">
    <property type="entry name" value="HTH_MetabolicPath_Reg"/>
</dbReference>
<dbReference type="GO" id="GO:0045892">
    <property type="term" value="P:negative regulation of DNA-templated transcription"/>
    <property type="evidence" value="ECO:0007669"/>
    <property type="project" value="TreeGrafter"/>
</dbReference>
<feature type="domain" description="IclR-ED" evidence="5">
    <location>
        <begin position="72"/>
        <end position="245"/>
    </location>
</feature>
<dbReference type="SUPFAM" id="SSF55781">
    <property type="entry name" value="GAF domain-like"/>
    <property type="match status" value="1"/>
</dbReference>
<dbReference type="InterPro" id="IPR011991">
    <property type="entry name" value="ArsR-like_HTH"/>
</dbReference>
<organism evidence="6 7">
    <name type="scientific">Kyrpidia spormannii</name>
    <dbReference type="NCBI Taxonomy" id="2055160"/>
    <lineage>
        <taxon>Bacteria</taxon>
        <taxon>Bacillati</taxon>
        <taxon>Bacillota</taxon>
        <taxon>Bacilli</taxon>
        <taxon>Bacillales</taxon>
        <taxon>Alicyclobacillaceae</taxon>
        <taxon>Kyrpidia</taxon>
    </lineage>
</organism>
<dbReference type="GO" id="GO:0003677">
    <property type="term" value="F:DNA binding"/>
    <property type="evidence" value="ECO:0007669"/>
    <property type="project" value="UniProtKB-KW"/>
</dbReference>
<dbReference type="SMART" id="SM00346">
    <property type="entry name" value="HTH_ICLR"/>
    <property type="match status" value="1"/>
</dbReference>
<dbReference type="OrthoDB" id="9791752at2"/>
<keyword evidence="2" id="KW-0238">DNA-binding</keyword>
<dbReference type="Proteomes" id="UP000231932">
    <property type="component" value="Chromosome"/>
</dbReference>
<keyword evidence="7" id="KW-1185">Reference proteome</keyword>
<evidence type="ECO:0000256" key="1">
    <source>
        <dbReference type="ARBA" id="ARBA00023015"/>
    </source>
</evidence>
<dbReference type="Pfam" id="PF09339">
    <property type="entry name" value="HTH_IclR"/>
    <property type="match status" value="1"/>
</dbReference>
<dbReference type="PANTHER" id="PTHR30136">
    <property type="entry name" value="HELIX-TURN-HELIX TRANSCRIPTIONAL REGULATOR, ICLR FAMILY"/>
    <property type="match status" value="1"/>
</dbReference>
<evidence type="ECO:0000313" key="7">
    <source>
        <dbReference type="Proteomes" id="UP000231932"/>
    </source>
</evidence>
<dbReference type="AlphaFoldDB" id="A0A2K8N5E4"/>
<dbReference type="KEGG" id="kyr:CVV65_05930"/>
<dbReference type="InterPro" id="IPR036388">
    <property type="entry name" value="WH-like_DNA-bd_sf"/>
</dbReference>
<evidence type="ECO:0000259" key="4">
    <source>
        <dbReference type="PROSITE" id="PS51077"/>
    </source>
</evidence>
<evidence type="ECO:0000313" key="6">
    <source>
        <dbReference type="EMBL" id="ATY84548.1"/>
    </source>
</evidence>
<dbReference type="PROSITE" id="PS51078">
    <property type="entry name" value="ICLR_ED"/>
    <property type="match status" value="1"/>
</dbReference>
<keyword evidence="1" id="KW-0805">Transcription regulation</keyword>
<dbReference type="EMBL" id="CP024955">
    <property type="protein sequence ID" value="ATY84548.1"/>
    <property type="molecule type" value="Genomic_DNA"/>
</dbReference>
<name>A0A2K8N5E4_9BACL</name>
<gene>
    <name evidence="6" type="ORF">CVV65_05930</name>
</gene>
<dbReference type="CDD" id="cd00090">
    <property type="entry name" value="HTH_ARSR"/>
    <property type="match status" value="1"/>
</dbReference>
<dbReference type="Gene3D" id="1.10.10.10">
    <property type="entry name" value="Winged helix-like DNA-binding domain superfamily/Winged helix DNA-binding domain"/>
    <property type="match status" value="1"/>
</dbReference>
<evidence type="ECO:0000256" key="3">
    <source>
        <dbReference type="ARBA" id="ARBA00023163"/>
    </source>
</evidence>
<dbReference type="PROSITE" id="PS51077">
    <property type="entry name" value="HTH_ICLR"/>
    <property type="match status" value="1"/>
</dbReference>
<dbReference type="PANTHER" id="PTHR30136:SF24">
    <property type="entry name" value="HTH-TYPE TRANSCRIPTIONAL REPRESSOR ALLR"/>
    <property type="match status" value="1"/>
</dbReference>
<dbReference type="Gene3D" id="3.30.450.40">
    <property type="match status" value="1"/>
</dbReference>
<evidence type="ECO:0000256" key="2">
    <source>
        <dbReference type="ARBA" id="ARBA00023125"/>
    </source>
</evidence>
<accession>A0A2K8N5E4</accession>
<reference evidence="7" key="1">
    <citation type="submission" date="2017-11" db="EMBL/GenBank/DDBJ databases">
        <title>Complete Genome Sequence of Kyrpidia sp. Strain EA-1, a thermophilic, hydrogen-oxidizing Bacterium, isolated from the Azores.</title>
        <authorList>
            <person name="Reiner J.E."/>
            <person name="Lapp C.J."/>
            <person name="Bunk B."/>
            <person name="Gescher J."/>
        </authorList>
    </citation>
    <scope>NUCLEOTIDE SEQUENCE [LARGE SCALE GENOMIC DNA]</scope>
    <source>
        <strain evidence="7">EA-1</strain>
    </source>
</reference>
<protein>
    <submittedName>
        <fullName evidence="6">IclR family transcriptional regulator</fullName>
    </submittedName>
</protein>
<dbReference type="InterPro" id="IPR005471">
    <property type="entry name" value="Tscrpt_reg_IclR_N"/>
</dbReference>
<dbReference type="Pfam" id="PF01614">
    <property type="entry name" value="IclR_C"/>
    <property type="match status" value="1"/>
</dbReference>
<dbReference type="InterPro" id="IPR014757">
    <property type="entry name" value="Tscrpt_reg_IclR_C"/>
</dbReference>
<dbReference type="SUPFAM" id="SSF46785">
    <property type="entry name" value="Winged helix' DNA-binding domain"/>
    <property type="match status" value="1"/>
</dbReference>
<sequence length="261" mass="29619">MLDEKYIIPSVDQACRLLHLLSRMQHRNKTFGEICKLLQTPRTTCLRLLKTLVAQGLVHYDERTRRYNLGPYLVVLGARAAESLDYLEITKFAVTEVARKTGLTTVAAQRIRKDRLTYVVKEDSISNVHVTVSLGQQFPIDRGSFGKCFCAYMDDKELRDVAAERYGEVFISELDQIRRQGYALSYQEQVKGINGVAAPVFDSSGRVLLAIACIGIADQFPTDKMNECGERLKEIAMRVTREMGGYFPEVEELTERAERLP</sequence>
<dbReference type="InterPro" id="IPR036390">
    <property type="entry name" value="WH_DNA-bd_sf"/>
</dbReference>
<feature type="domain" description="HTH iclR-type" evidence="4">
    <location>
        <begin position="8"/>
        <end position="71"/>
    </location>
</feature>
<dbReference type="GO" id="GO:0003700">
    <property type="term" value="F:DNA-binding transcription factor activity"/>
    <property type="evidence" value="ECO:0007669"/>
    <property type="project" value="TreeGrafter"/>
</dbReference>
<evidence type="ECO:0000259" key="5">
    <source>
        <dbReference type="PROSITE" id="PS51078"/>
    </source>
</evidence>
<keyword evidence="3" id="KW-0804">Transcription</keyword>
<proteinExistence type="predicted"/>
<dbReference type="InterPro" id="IPR029016">
    <property type="entry name" value="GAF-like_dom_sf"/>
</dbReference>